<protein>
    <submittedName>
        <fullName evidence="1">Uncharacterized protein</fullName>
    </submittedName>
</protein>
<comment type="caution">
    <text evidence="1">The sequence shown here is derived from an EMBL/GenBank/DDBJ whole genome shotgun (WGS) entry which is preliminary data.</text>
</comment>
<dbReference type="EMBL" id="PCVK01000010">
    <property type="protein sequence ID" value="PIQ72003.1"/>
    <property type="molecule type" value="Genomic_DNA"/>
</dbReference>
<evidence type="ECO:0000313" key="1">
    <source>
        <dbReference type="EMBL" id="PIQ72003.1"/>
    </source>
</evidence>
<dbReference type="Proteomes" id="UP000229497">
    <property type="component" value="Unassembled WGS sequence"/>
</dbReference>
<gene>
    <name evidence="1" type="ORF">COV87_00280</name>
</gene>
<proteinExistence type="predicted"/>
<evidence type="ECO:0000313" key="2">
    <source>
        <dbReference type="Proteomes" id="UP000229497"/>
    </source>
</evidence>
<organism evidence="1 2">
    <name type="scientific">Candidatus Roizmanbacteria bacterium CG11_big_fil_rev_8_21_14_0_20_37_16</name>
    <dbReference type="NCBI Taxonomy" id="1974857"/>
    <lineage>
        <taxon>Bacteria</taxon>
        <taxon>Candidatus Roizmaniibacteriota</taxon>
    </lineage>
</organism>
<name>A0A2H0KN90_9BACT</name>
<dbReference type="AlphaFoldDB" id="A0A2H0KN90"/>
<sequence>MSKKSLPYFFLAFLFAILLFILGVRYGQRVEQVNKTISYLVSIPPSPSVAPSLPPLGFSTYTHKDCGVSFLIPNLIEKTKESSTSALFSTREKKLALAVSCEKKPFIQTKEEKVTTINALRVFETTTKNASSYRLFNPKNGLTVTITASKEYLLLLQKSLSLIK</sequence>
<accession>A0A2H0KN90</accession>
<reference evidence="1 2" key="1">
    <citation type="submission" date="2017-09" db="EMBL/GenBank/DDBJ databases">
        <title>Depth-based differentiation of microbial function through sediment-hosted aquifers and enrichment of novel symbionts in the deep terrestrial subsurface.</title>
        <authorList>
            <person name="Probst A.J."/>
            <person name="Ladd B."/>
            <person name="Jarett J.K."/>
            <person name="Geller-Mcgrath D.E."/>
            <person name="Sieber C.M."/>
            <person name="Emerson J.B."/>
            <person name="Anantharaman K."/>
            <person name="Thomas B.C."/>
            <person name="Malmstrom R."/>
            <person name="Stieglmeier M."/>
            <person name="Klingl A."/>
            <person name="Woyke T."/>
            <person name="Ryan C.M."/>
            <person name="Banfield J.F."/>
        </authorList>
    </citation>
    <scope>NUCLEOTIDE SEQUENCE [LARGE SCALE GENOMIC DNA]</scope>
    <source>
        <strain evidence="1">CG11_big_fil_rev_8_21_14_0_20_37_16</strain>
    </source>
</reference>